<dbReference type="AlphaFoldDB" id="A0AA86QT36"/>
<dbReference type="Proteomes" id="UP001642409">
    <property type="component" value="Unassembled WGS sequence"/>
</dbReference>
<feature type="transmembrane region" description="Helical" evidence="1">
    <location>
        <begin position="228"/>
        <end position="249"/>
    </location>
</feature>
<feature type="transmembrane region" description="Helical" evidence="1">
    <location>
        <begin position="163"/>
        <end position="184"/>
    </location>
</feature>
<accession>A0AA86QT36</accession>
<keyword evidence="1" id="KW-1133">Transmembrane helix</keyword>
<evidence type="ECO:0000313" key="4">
    <source>
        <dbReference type="Proteomes" id="UP001642409"/>
    </source>
</evidence>
<gene>
    <name evidence="2" type="ORF">HINF_LOCUS53196</name>
    <name evidence="3" type="ORF">HINF_LOCUS58083</name>
</gene>
<evidence type="ECO:0000256" key="1">
    <source>
        <dbReference type="SAM" id="Phobius"/>
    </source>
</evidence>
<keyword evidence="4" id="KW-1185">Reference proteome</keyword>
<reference evidence="2" key="1">
    <citation type="submission" date="2023-06" db="EMBL/GenBank/DDBJ databases">
        <authorList>
            <person name="Kurt Z."/>
        </authorList>
    </citation>
    <scope>NUCLEOTIDE SEQUENCE</scope>
</reference>
<feature type="transmembrane region" description="Helical" evidence="1">
    <location>
        <begin position="127"/>
        <end position="151"/>
    </location>
</feature>
<proteinExistence type="predicted"/>
<comment type="caution">
    <text evidence="2">The sequence shown here is derived from an EMBL/GenBank/DDBJ whole genome shotgun (WGS) entry which is preliminary data.</text>
</comment>
<sequence length="413" mass="46798">MTFKSENKSQSTQIALSFLLIIWDMIILGVAAVVLIFAIYFFTGLNVDKFMEMGPLLQSEVAVQVCYAGCFLYYPKVQKFNAKLSKYVAFAFYYSYLWVTAYASIYATKLIIDYIWFERTGSQNYDGSANASIIGFHQVLTFILCTSHNLWFNGKLLQGIDPFAQAILTCIATWCIHGIWANHFVALDNRNQVGGFTQWIPLTNLMAFNIFGDLSLEKVFKNTGTRAGYLALATNLVNIASWGVCYGITYALFKSEELNNVVFGGSIWGMATISWPAYQVIGHRFSPVVCKKMCLNDKQEHRWLMVFVYFIICSILALIVGAGFYLFFQYVMFDSIICKVLKYKGDEAVCLATKWYNRPLYLFGFGVGTEFSCYLEIVPHSKDGIKPAQEKVEKAEVIIQQPICTQPQSSNIE</sequence>
<feature type="transmembrane region" description="Helical" evidence="1">
    <location>
        <begin position="303"/>
        <end position="328"/>
    </location>
</feature>
<keyword evidence="1" id="KW-0472">Membrane</keyword>
<organism evidence="2">
    <name type="scientific">Hexamita inflata</name>
    <dbReference type="NCBI Taxonomy" id="28002"/>
    <lineage>
        <taxon>Eukaryota</taxon>
        <taxon>Metamonada</taxon>
        <taxon>Diplomonadida</taxon>
        <taxon>Hexamitidae</taxon>
        <taxon>Hexamitinae</taxon>
        <taxon>Hexamita</taxon>
    </lineage>
</organism>
<name>A0AA86QT36_9EUKA</name>
<evidence type="ECO:0000313" key="2">
    <source>
        <dbReference type="EMBL" id="CAI9965551.1"/>
    </source>
</evidence>
<feature type="transmembrane region" description="Helical" evidence="1">
    <location>
        <begin position="87"/>
        <end position="107"/>
    </location>
</feature>
<evidence type="ECO:0000313" key="3">
    <source>
        <dbReference type="EMBL" id="CAL6077198.1"/>
    </source>
</evidence>
<feature type="transmembrane region" description="Helical" evidence="1">
    <location>
        <begin position="261"/>
        <end position="282"/>
    </location>
</feature>
<dbReference type="EMBL" id="CAXDID020000324">
    <property type="protein sequence ID" value="CAL6077198.1"/>
    <property type="molecule type" value="Genomic_DNA"/>
</dbReference>
<dbReference type="EMBL" id="CATOUU010000991">
    <property type="protein sequence ID" value="CAI9965551.1"/>
    <property type="molecule type" value="Genomic_DNA"/>
</dbReference>
<reference evidence="3 4" key="2">
    <citation type="submission" date="2024-07" db="EMBL/GenBank/DDBJ databases">
        <authorList>
            <person name="Akdeniz Z."/>
        </authorList>
    </citation>
    <scope>NUCLEOTIDE SEQUENCE [LARGE SCALE GENOMIC DNA]</scope>
</reference>
<feature type="transmembrane region" description="Helical" evidence="1">
    <location>
        <begin position="21"/>
        <end position="43"/>
    </location>
</feature>
<keyword evidence="1 2" id="KW-0812">Transmembrane</keyword>
<protein>
    <submittedName>
        <fullName evidence="2">Transmembrane domain-containing protein</fullName>
    </submittedName>
    <submittedName>
        <fullName evidence="3">Transmembrane_domain-containing protein</fullName>
    </submittedName>
</protein>